<dbReference type="EMBL" id="JAAQYI010000008">
    <property type="protein sequence ID" value="NNA80223.1"/>
    <property type="molecule type" value="Genomic_DNA"/>
</dbReference>
<reference evidence="1 5" key="1">
    <citation type="journal article" date="2012" name="PLoS Genet.">
        <title>Comparative Genomics of Plant-Associated Pseudomonas spp.: Insights into Diversity and Inheritance of Traits Involved in Multitrophic Interactions.</title>
        <authorList>
            <person name="Loper J.E."/>
            <person name="Hassan K.A."/>
            <person name="Mavrodi D.V."/>
            <person name="Davis E.W.II."/>
            <person name="Lim C.K."/>
            <person name="Shaffer B.T."/>
            <person name="Elbourne L.D."/>
            <person name="Stockwell V.O."/>
            <person name="Hartney S.L."/>
            <person name="Breakwell K."/>
            <person name="Henkels M.D."/>
            <person name="Tetu S.G."/>
            <person name="Rangel L.I."/>
            <person name="Kidarsa T.A."/>
            <person name="Wilson N.L."/>
            <person name="van de Mortel J.E."/>
            <person name="Song C."/>
            <person name="Blumhagen R."/>
            <person name="Radune D."/>
            <person name="Hostetler J.B."/>
            <person name="Brinkac L.M."/>
            <person name="Durkin A.S."/>
            <person name="Kluepfel D.A."/>
            <person name="Wechter W.P."/>
            <person name="Anderson A.J."/>
            <person name="Kim Y.C."/>
            <person name="Pierson L.S.III."/>
            <person name="Pierson E.A."/>
            <person name="Lindow S.E."/>
            <person name="Kobayashi D.Y."/>
            <person name="Raaijmakers J.M."/>
            <person name="Weller D.M."/>
            <person name="Thomashow L.S."/>
            <person name="Allen A.E."/>
            <person name="Paulsen I.T."/>
        </authorList>
    </citation>
    <scope>NUCLEOTIDE SEQUENCE [LARGE SCALE GENOMIC DNA]</scope>
    <source>
        <strain evidence="1 5">SS101</strain>
    </source>
</reference>
<dbReference type="EMBL" id="JAAQYH010000001">
    <property type="protein sequence ID" value="NNA71258.1"/>
    <property type="molecule type" value="Genomic_DNA"/>
</dbReference>
<dbReference type="RefSeq" id="WP_003190409.1">
    <property type="nucleotide sequence ID" value="NZ_CM001513.1"/>
</dbReference>
<protein>
    <submittedName>
        <fullName evidence="1">Putative response regulator</fullName>
    </submittedName>
</protein>
<evidence type="ECO:0000313" key="7">
    <source>
        <dbReference type="Proteomes" id="UP000583279"/>
    </source>
</evidence>
<organism evidence="1 5">
    <name type="scientific">Pseudomonas lactis</name>
    <dbReference type="NCBI Taxonomy" id="1615674"/>
    <lineage>
        <taxon>Bacteria</taxon>
        <taxon>Pseudomonadati</taxon>
        <taxon>Pseudomonadota</taxon>
        <taxon>Gammaproteobacteria</taxon>
        <taxon>Pseudomonadales</taxon>
        <taxon>Pseudomonadaceae</taxon>
        <taxon>Pseudomonas</taxon>
    </lineage>
</organism>
<proteinExistence type="predicted"/>
<dbReference type="Proteomes" id="UP000003213">
    <property type="component" value="Chromosome"/>
</dbReference>
<dbReference type="SUPFAM" id="SSF52172">
    <property type="entry name" value="CheY-like"/>
    <property type="match status" value="1"/>
</dbReference>
<evidence type="ECO:0000313" key="6">
    <source>
        <dbReference type="Proteomes" id="UP000535954"/>
    </source>
</evidence>
<evidence type="ECO:0000313" key="5">
    <source>
        <dbReference type="Proteomes" id="UP000003213"/>
    </source>
</evidence>
<dbReference type="AlphaFoldDB" id="I4KD02"/>
<sequence>MTNKALRILIADARHEQWLHIEKLLNRLGYHRIAPIASFDELELLTSDPQQPFDLLIVSKALVVPDGTDIQQFCSVRSHIRHVLFYDSPAPSLELTWRSPQQLVRLSLAEIPQADSLSRLMNFIDPDMNCAMTQGYGRDYPVADDATAQSHRH</sequence>
<dbReference type="Proteomes" id="UP000583279">
    <property type="component" value="Unassembled WGS sequence"/>
</dbReference>
<evidence type="ECO:0000313" key="8">
    <source>
        <dbReference type="Proteomes" id="UP000586252"/>
    </source>
</evidence>
<evidence type="ECO:0000313" key="3">
    <source>
        <dbReference type="EMBL" id="NNA71258.1"/>
    </source>
</evidence>
<dbReference type="PATRIC" id="fig|1038924.3.peg.2001"/>
<evidence type="ECO:0000313" key="4">
    <source>
        <dbReference type="EMBL" id="NNA80223.1"/>
    </source>
</evidence>
<evidence type="ECO:0000313" key="1">
    <source>
        <dbReference type="EMBL" id="EIK62592.1"/>
    </source>
</evidence>
<accession>I4KD02</accession>
<dbReference type="Proteomes" id="UP000586252">
    <property type="component" value="Unassembled WGS sequence"/>
</dbReference>
<dbReference type="EMBL" id="JAAQYK010000001">
    <property type="protein sequence ID" value="NNA42900.1"/>
    <property type="molecule type" value="Genomic_DNA"/>
</dbReference>
<dbReference type="HOGENOM" id="CLU_132092_0_0_6"/>
<name>I4KD02_9PSED</name>
<evidence type="ECO:0000313" key="2">
    <source>
        <dbReference type="EMBL" id="NNA42900.1"/>
    </source>
</evidence>
<dbReference type="GeneID" id="45732181"/>
<dbReference type="Proteomes" id="UP000535954">
    <property type="component" value="Unassembled WGS sequence"/>
</dbReference>
<comment type="caution">
    <text evidence="1">The sequence shown here is derived from an EMBL/GenBank/DDBJ whole genome shotgun (WGS) entry which is preliminary data.</text>
</comment>
<reference evidence="6 7" key="2">
    <citation type="journal article" date="2020" name="Front. Microbiol.">
        <title>Genetic Organization of the aprX-lipA2 Operon Affects the Proteolytic Potential of Pseudomonas Species in Milk.</title>
        <authorList>
            <person name="Maier C."/>
            <person name="Huptas C."/>
            <person name="von Neubeck M."/>
            <person name="Scherer S."/>
            <person name="Wenning M."/>
            <person name="Lucking G."/>
        </authorList>
    </citation>
    <scope>NUCLEOTIDE SEQUENCE [LARGE SCALE GENOMIC DNA]</scope>
    <source>
        <strain evidence="2 7">WS 4997</strain>
        <strain evidence="4 8">WS 5404</strain>
        <strain evidence="3 6">WS 5405</strain>
    </source>
</reference>
<gene>
    <name evidence="3" type="ORF">HBO13_01215</name>
    <name evidence="2" type="ORF">HBO18_02075</name>
    <name evidence="4" type="ORF">HBO30_15960</name>
    <name evidence="1" type="ORF">PflSS101_2052</name>
</gene>
<dbReference type="InterPro" id="IPR011006">
    <property type="entry name" value="CheY-like_superfamily"/>
</dbReference>
<dbReference type="EMBL" id="AHPN01000001">
    <property type="protein sequence ID" value="EIK62592.1"/>
    <property type="molecule type" value="Genomic_DNA"/>
</dbReference>